<dbReference type="InterPro" id="IPR023090">
    <property type="entry name" value="UPF0702_alpha/beta_dom_sf"/>
</dbReference>
<evidence type="ECO:0000256" key="6">
    <source>
        <dbReference type="ARBA" id="ARBA00023136"/>
    </source>
</evidence>
<evidence type="ECO:0008006" key="12">
    <source>
        <dbReference type="Google" id="ProtNLM"/>
    </source>
</evidence>
<dbReference type="RefSeq" id="WP_147062903.1">
    <property type="nucleotide sequence ID" value="NZ_BAABDN010000001.1"/>
</dbReference>
<dbReference type="EMBL" id="BKBA01000003">
    <property type="protein sequence ID" value="GEQ13088.1"/>
    <property type="molecule type" value="Genomic_DNA"/>
</dbReference>
<evidence type="ECO:0000256" key="1">
    <source>
        <dbReference type="ARBA" id="ARBA00004651"/>
    </source>
</evidence>
<feature type="transmembrane region" description="Helical" evidence="7">
    <location>
        <begin position="53"/>
        <end position="74"/>
    </location>
</feature>
<dbReference type="InterPro" id="IPR007353">
    <property type="entry name" value="DUF421"/>
</dbReference>
<evidence type="ECO:0000256" key="5">
    <source>
        <dbReference type="ARBA" id="ARBA00022989"/>
    </source>
</evidence>
<feature type="domain" description="YetF C-terminal" evidence="8">
    <location>
        <begin position="82"/>
        <end position="148"/>
    </location>
</feature>
<evidence type="ECO:0000256" key="3">
    <source>
        <dbReference type="ARBA" id="ARBA00022475"/>
    </source>
</evidence>
<reference evidence="10 11" key="1">
    <citation type="submission" date="2019-07" db="EMBL/GenBank/DDBJ databases">
        <title>Whole genome shotgun sequence of Knoellia locipacati NBRC 109775.</title>
        <authorList>
            <person name="Hosoyama A."/>
            <person name="Uohara A."/>
            <person name="Ohji S."/>
            <person name="Ichikawa N."/>
        </authorList>
    </citation>
    <scope>NUCLEOTIDE SEQUENCE [LARGE SCALE GENOMIC DNA]</scope>
    <source>
        <strain evidence="10 11">NBRC 109775</strain>
    </source>
</reference>
<evidence type="ECO:0000313" key="10">
    <source>
        <dbReference type="EMBL" id="GEQ13088.1"/>
    </source>
</evidence>
<feature type="domain" description="YetF-like N-terminal transmembrane" evidence="9">
    <location>
        <begin position="2"/>
        <end position="74"/>
    </location>
</feature>
<accession>A0A512SYR3</accession>
<dbReference type="InterPro" id="IPR048454">
    <property type="entry name" value="YetF_N"/>
</dbReference>
<protein>
    <recommendedName>
        <fullName evidence="12">DUF421 domain-containing protein</fullName>
    </recommendedName>
</protein>
<sequence>MDIVLRATVVFFLLWLVIRVTGKREVAQLSAFDMIMVVTLGDLVAQGVVQEDYSLSAAALAVTTFCVLSLVLAWTHFRFPVTRPLLSGRARVVVRNGEPILEVLSSEHLTIEDVEEAAREKGIRRLREIELCVLEVDGGFSFFTVDEPDEREGATEDHTLQ</sequence>
<dbReference type="Pfam" id="PF04239">
    <property type="entry name" value="DUF421"/>
    <property type="match status" value="1"/>
</dbReference>
<evidence type="ECO:0000256" key="4">
    <source>
        <dbReference type="ARBA" id="ARBA00022692"/>
    </source>
</evidence>
<dbReference type="GO" id="GO:0005886">
    <property type="term" value="C:plasma membrane"/>
    <property type="evidence" value="ECO:0007669"/>
    <property type="project" value="UniProtKB-SubCell"/>
</dbReference>
<proteinExistence type="inferred from homology"/>
<dbReference type="Proteomes" id="UP000321793">
    <property type="component" value="Unassembled WGS sequence"/>
</dbReference>
<name>A0A512SYR3_9MICO</name>
<dbReference type="Pfam" id="PF20730">
    <property type="entry name" value="YetF_N"/>
    <property type="match status" value="1"/>
</dbReference>
<dbReference type="OrthoDB" id="9793799at2"/>
<keyword evidence="3" id="KW-1003">Cell membrane</keyword>
<evidence type="ECO:0000313" key="11">
    <source>
        <dbReference type="Proteomes" id="UP000321793"/>
    </source>
</evidence>
<dbReference type="PANTHER" id="PTHR34582">
    <property type="entry name" value="UPF0702 TRANSMEMBRANE PROTEIN YCAP"/>
    <property type="match status" value="1"/>
</dbReference>
<comment type="similarity">
    <text evidence="2">Belongs to the UPF0702 family.</text>
</comment>
<keyword evidence="11" id="KW-1185">Reference proteome</keyword>
<evidence type="ECO:0000256" key="7">
    <source>
        <dbReference type="SAM" id="Phobius"/>
    </source>
</evidence>
<comment type="subcellular location">
    <subcellularLocation>
        <location evidence="1">Cell membrane</location>
        <topology evidence="1">Multi-pass membrane protein</topology>
    </subcellularLocation>
</comment>
<comment type="caution">
    <text evidence="10">The sequence shown here is derived from an EMBL/GenBank/DDBJ whole genome shotgun (WGS) entry which is preliminary data.</text>
</comment>
<keyword evidence="5 7" id="KW-1133">Transmembrane helix</keyword>
<dbReference type="Gene3D" id="3.30.240.20">
    <property type="entry name" value="bsu07140 like domains"/>
    <property type="match status" value="1"/>
</dbReference>
<keyword evidence="4 7" id="KW-0812">Transmembrane</keyword>
<dbReference type="PANTHER" id="PTHR34582:SF6">
    <property type="entry name" value="UPF0702 TRANSMEMBRANE PROTEIN YCAP"/>
    <property type="match status" value="1"/>
</dbReference>
<evidence type="ECO:0000259" key="9">
    <source>
        <dbReference type="Pfam" id="PF20730"/>
    </source>
</evidence>
<evidence type="ECO:0000259" key="8">
    <source>
        <dbReference type="Pfam" id="PF04239"/>
    </source>
</evidence>
<gene>
    <name evidence="10" type="ORF">KLO01_11350</name>
</gene>
<evidence type="ECO:0000256" key="2">
    <source>
        <dbReference type="ARBA" id="ARBA00006448"/>
    </source>
</evidence>
<dbReference type="AlphaFoldDB" id="A0A512SYR3"/>
<organism evidence="10 11">
    <name type="scientific">Knoellia locipacati</name>
    <dbReference type="NCBI Taxonomy" id="882824"/>
    <lineage>
        <taxon>Bacteria</taxon>
        <taxon>Bacillati</taxon>
        <taxon>Actinomycetota</taxon>
        <taxon>Actinomycetes</taxon>
        <taxon>Micrococcales</taxon>
        <taxon>Intrasporangiaceae</taxon>
        <taxon>Knoellia</taxon>
    </lineage>
</organism>
<keyword evidence="6 7" id="KW-0472">Membrane</keyword>